<sequence length="463" mass="51291">MKKIIFSCFILFLFLSCKEEEKKRSFDLLITNASIVDIAKDQIYEKRFLAISNNTIQLVENMEEIEEYESSEVLDAENNFVMPGLWDMHVHFRGGDSLIQENKELLKLFLAYGVTTVRDAGGDITPAVLDWKKSILEGSLAGPHIFTSGTKLDGENPAWEGSIPVTNSEEIGKALDSLEKINVDYVKIYDGSLTAETYYDIIDKAEARGLKTTSHVPMSARLLTAVDHGLDGVEHLYYIAKAGSPLADSLSRAGVGYQMMPQIAESHDEELANEVYTKLAANDVSVTLTLHINKVLANILKDDHSKDSLRNYVGEGIQKTYQKRIQGAKRAKASGSNFKEGLDELFASMVVPMYENNVNILAGSDSGAFNSFVYSGESLHLELEAMVNSGLTPAQALETSFINGPKFFGLEDSYGSLEKGKIADMIVLEKNPLEEIKNTRSIKFVIKNNKIYTPGDLLKNLNN</sequence>
<evidence type="ECO:0000313" key="3">
    <source>
        <dbReference type="Proteomes" id="UP001155077"/>
    </source>
</evidence>
<dbReference type="InterPro" id="IPR006680">
    <property type="entry name" value="Amidohydro-rel"/>
</dbReference>
<accession>A0ABT0YX28</accession>
<gene>
    <name evidence="2" type="ORF">NE848_01355</name>
</gene>
<name>A0ABT0YX28_9FLAO</name>
<dbReference type="PANTHER" id="PTHR43135">
    <property type="entry name" value="ALPHA-D-RIBOSE 1-METHYLPHOSPHONATE 5-TRIPHOSPHATE DIPHOSPHATASE"/>
    <property type="match status" value="1"/>
</dbReference>
<proteinExistence type="predicted"/>
<dbReference type="Gene3D" id="2.30.40.10">
    <property type="entry name" value="Urease, subunit C, domain 1"/>
    <property type="match status" value="1"/>
</dbReference>
<dbReference type="PROSITE" id="PS51257">
    <property type="entry name" value="PROKAR_LIPOPROTEIN"/>
    <property type="match status" value="1"/>
</dbReference>
<feature type="domain" description="Amidohydrolase-related" evidence="1">
    <location>
        <begin position="80"/>
        <end position="450"/>
    </location>
</feature>
<dbReference type="SUPFAM" id="SSF51556">
    <property type="entry name" value="Metallo-dependent hydrolases"/>
    <property type="match status" value="1"/>
</dbReference>
<organism evidence="2 3">
    <name type="scientific">Gramella jeungdoensis</name>
    <dbReference type="NCBI Taxonomy" id="708091"/>
    <lineage>
        <taxon>Bacteria</taxon>
        <taxon>Pseudomonadati</taxon>
        <taxon>Bacteroidota</taxon>
        <taxon>Flavobacteriia</taxon>
        <taxon>Flavobacteriales</taxon>
        <taxon>Flavobacteriaceae</taxon>
        <taxon>Christiangramia</taxon>
    </lineage>
</organism>
<dbReference type="PANTHER" id="PTHR43135:SF3">
    <property type="entry name" value="ALPHA-D-RIBOSE 1-METHYLPHOSPHONATE 5-TRIPHOSPHATE DIPHOSPHATASE"/>
    <property type="match status" value="1"/>
</dbReference>
<keyword evidence="3" id="KW-1185">Reference proteome</keyword>
<dbReference type="InterPro" id="IPR051781">
    <property type="entry name" value="Metallo-dep_Hydrolase"/>
</dbReference>
<dbReference type="Gene3D" id="3.40.50.10910">
    <property type="entry name" value="Amidohydrolase"/>
    <property type="match status" value="1"/>
</dbReference>
<dbReference type="RefSeq" id="WP_252110419.1">
    <property type="nucleotide sequence ID" value="NZ_JAMSCK010000001.1"/>
</dbReference>
<comment type="caution">
    <text evidence="2">The sequence shown here is derived from an EMBL/GenBank/DDBJ whole genome shotgun (WGS) entry which is preliminary data.</text>
</comment>
<reference evidence="2" key="1">
    <citation type="submission" date="2022-06" db="EMBL/GenBank/DDBJ databases">
        <title>Gramella sediminis sp. nov., isolated from deep-sea sediment of the Indian Ocean.</title>
        <authorList>
            <person name="Yang L."/>
        </authorList>
    </citation>
    <scope>NUCLEOTIDE SEQUENCE</scope>
    <source>
        <strain evidence="2">HMD3159</strain>
    </source>
</reference>
<dbReference type="Gene3D" id="3.30.110.90">
    <property type="entry name" value="Amidohydrolase"/>
    <property type="match status" value="1"/>
</dbReference>
<dbReference type="InterPro" id="IPR032466">
    <property type="entry name" value="Metal_Hydrolase"/>
</dbReference>
<dbReference type="Pfam" id="PF01979">
    <property type="entry name" value="Amidohydro_1"/>
    <property type="match status" value="1"/>
</dbReference>
<dbReference type="Gene3D" id="1.20.58.520">
    <property type="entry name" value="Amidohydrolase"/>
    <property type="match status" value="1"/>
</dbReference>
<dbReference type="SUPFAM" id="SSF51338">
    <property type="entry name" value="Composite domain of metallo-dependent hydrolases"/>
    <property type="match status" value="1"/>
</dbReference>
<evidence type="ECO:0000313" key="2">
    <source>
        <dbReference type="EMBL" id="MCM8568011.1"/>
    </source>
</evidence>
<dbReference type="EMBL" id="JAMSCK010000001">
    <property type="protein sequence ID" value="MCM8568011.1"/>
    <property type="molecule type" value="Genomic_DNA"/>
</dbReference>
<protein>
    <submittedName>
        <fullName evidence="2">Amidohydrolase family protein</fullName>
    </submittedName>
</protein>
<dbReference type="InterPro" id="IPR011059">
    <property type="entry name" value="Metal-dep_hydrolase_composite"/>
</dbReference>
<dbReference type="Proteomes" id="UP001155077">
    <property type="component" value="Unassembled WGS sequence"/>
</dbReference>
<evidence type="ECO:0000259" key="1">
    <source>
        <dbReference type="Pfam" id="PF01979"/>
    </source>
</evidence>